<feature type="transmembrane region" description="Helical" evidence="1">
    <location>
        <begin position="181"/>
        <end position="198"/>
    </location>
</feature>
<evidence type="ECO:0000256" key="1">
    <source>
        <dbReference type="SAM" id="Phobius"/>
    </source>
</evidence>
<sequence>MIFSLKSKLVSARKLMLVFSCTFALLNSNSSFSHGGVAFEEDLCVITINFMQAHFTVFQPEVSQNEEFCEDIPNATTSVFVMEYLHNLLQEMYIDFRIVRDINNVGQYASWEDIEELDDLEAATVFYQPPTIEDGGYYRASYAFEEGGTYIGVVTAEHPTEDRNYNAVFYFQVGGRDWGTIPYFVALLLIVQGGYWYSSGGYKKYKEKEQAQNLEV</sequence>
<keyword evidence="1" id="KW-1133">Transmembrane helix</keyword>
<dbReference type="Proteomes" id="UP000219329">
    <property type="component" value="Unassembled WGS sequence"/>
</dbReference>
<protein>
    <submittedName>
        <fullName evidence="3">Uncharacterized protein</fullName>
    </submittedName>
</protein>
<comment type="caution">
    <text evidence="3">The sequence shown here is derived from an EMBL/GenBank/DDBJ whole genome shotgun (WGS) entry which is preliminary data.</text>
</comment>
<keyword evidence="2" id="KW-0732">Signal</keyword>
<keyword evidence="1" id="KW-0812">Transmembrane</keyword>
<evidence type="ECO:0000313" key="3">
    <source>
        <dbReference type="EMBL" id="PDH34899.1"/>
    </source>
</evidence>
<proteinExistence type="predicted"/>
<gene>
    <name evidence="3" type="ORF">CNF02_02430</name>
</gene>
<evidence type="ECO:0000256" key="2">
    <source>
        <dbReference type="SAM" id="SignalP"/>
    </source>
</evidence>
<dbReference type="EMBL" id="NTJZ01000002">
    <property type="protein sequence ID" value="PDH34899.1"/>
    <property type="molecule type" value="Genomic_DNA"/>
</dbReference>
<feature type="signal peptide" evidence="2">
    <location>
        <begin position="1"/>
        <end position="24"/>
    </location>
</feature>
<organism evidence="3 4">
    <name type="scientific">OM182 bacterium MED-G28</name>
    <dbReference type="NCBI Taxonomy" id="1986256"/>
    <lineage>
        <taxon>Bacteria</taxon>
        <taxon>Pseudomonadati</taxon>
        <taxon>Pseudomonadota</taxon>
        <taxon>Gammaproteobacteria</taxon>
        <taxon>OMG group</taxon>
        <taxon>OM182 clade</taxon>
    </lineage>
</organism>
<accession>A0A2A5WEJ2</accession>
<reference evidence="3 4" key="1">
    <citation type="submission" date="2017-08" db="EMBL/GenBank/DDBJ databases">
        <title>Fine stratification of microbial communities through a metagenomic profile of the photic zone.</title>
        <authorList>
            <person name="Haro-Moreno J.M."/>
            <person name="Lopez-Perez M."/>
            <person name="De La Torre J."/>
            <person name="Picazo A."/>
            <person name="Camacho A."/>
            <person name="Rodriguez-Valera F."/>
        </authorList>
    </citation>
    <scope>NUCLEOTIDE SEQUENCE [LARGE SCALE GENOMIC DNA]</scope>
    <source>
        <strain evidence="3">MED-G28</strain>
    </source>
</reference>
<evidence type="ECO:0000313" key="4">
    <source>
        <dbReference type="Proteomes" id="UP000219329"/>
    </source>
</evidence>
<feature type="chain" id="PRO_5013128441" evidence="2">
    <location>
        <begin position="25"/>
        <end position="216"/>
    </location>
</feature>
<dbReference type="AlphaFoldDB" id="A0A2A5WEJ2"/>
<name>A0A2A5WEJ2_9GAMM</name>
<keyword evidence="1" id="KW-0472">Membrane</keyword>